<dbReference type="Gene3D" id="3.30.200.120">
    <property type="match status" value="1"/>
</dbReference>
<dbReference type="Gene3D" id="1.10.1070.20">
    <property type="match status" value="1"/>
</dbReference>
<evidence type="ECO:0000313" key="4">
    <source>
        <dbReference type="Proteomes" id="UP000480929"/>
    </source>
</evidence>
<protein>
    <submittedName>
        <fullName evidence="1">CtkA family protein</fullName>
    </submittedName>
</protein>
<gene>
    <name evidence="2" type="ORF">GKD88_10460</name>
    <name evidence="1" type="ORF">GKE08_10660</name>
</gene>
<dbReference type="EMBL" id="WKPJ01000015">
    <property type="protein sequence ID" value="MSA89787.1"/>
    <property type="molecule type" value="Genomic_DNA"/>
</dbReference>
<accession>A0A6N7S7C8</accession>
<reference evidence="3 4" key="1">
    <citation type="journal article" date="2019" name="Nat. Med.">
        <title>A library of human gut bacterial isolates paired with longitudinal multiomics data enables mechanistic microbiome research.</title>
        <authorList>
            <person name="Poyet M."/>
            <person name="Groussin M."/>
            <person name="Gibbons S.M."/>
            <person name="Avila-Pacheco J."/>
            <person name="Jiang X."/>
            <person name="Kearney S.M."/>
            <person name="Perrotta A.R."/>
            <person name="Berdy B."/>
            <person name="Zhao S."/>
            <person name="Lieberman T.D."/>
            <person name="Swanson P.K."/>
            <person name="Smith M."/>
            <person name="Roesemann S."/>
            <person name="Alexander J.E."/>
            <person name="Rich S.A."/>
            <person name="Livny J."/>
            <person name="Vlamakis H."/>
            <person name="Clish C."/>
            <person name="Bullock K."/>
            <person name="Deik A."/>
            <person name="Scott J."/>
            <person name="Pierce K.A."/>
            <person name="Xavier R.J."/>
            <person name="Alm E.J."/>
        </authorList>
    </citation>
    <scope>NUCLEOTIDE SEQUENCE [LARGE SCALE GENOMIC DNA]</scope>
    <source>
        <strain evidence="1 3">BIOML-A4</strain>
        <strain evidence="2 4">BIOML-A5</strain>
    </source>
</reference>
<dbReference type="EMBL" id="WKPI01000017">
    <property type="protein sequence ID" value="MSC33542.1"/>
    <property type="molecule type" value="Genomic_DNA"/>
</dbReference>
<dbReference type="Proteomes" id="UP000480929">
    <property type="component" value="Unassembled WGS sequence"/>
</dbReference>
<dbReference type="RefSeq" id="WP_154238994.1">
    <property type="nucleotide sequence ID" value="NZ_CALJPI010000137.1"/>
</dbReference>
<name>A0A6N7S7C8_9FIRM</name>
<evidence type="ECO:0000313" key="1">
    <source>
        <dbReference type="EMBL" id="MSA89787.1"/>
    </source>
</evidence>
<comment type="caution">
    <text evidence="1">The sequence shown here is derived from an EMBL/GenBank/DDBJ whole genome shotgun (WGS) entry which is preliminary data.</text>
</comment>
<evidence type="ECO:0000313" key="2">
    <source>
        <dbReference type="EMBL" id="MSC33542.1"/>
    </source>
</evidence>
<keyword evidence="4" id="KW-1185">Reference proteome</keyword>
<proteinExistence type="predicted"/>
<organism evidence="1 3">
    <name type="scientific">Holdemania massiliensis</name>
    <dbReference type="NCBI Taxonomy" id="1468449"/>
    <lineage>
        <taxon>Bacteria</taxon>
        <taxon>Bacillati</taxon>
        <taxon>Bacillota</taxon>
        <taxon>Erysipelotrichia</taxon>
        <taxon>Erysipelotrichales</taxon>
        <taxon>Erysipelotrichaceae</taxon>
        <taxon>Holdemania</taxon>
    </lineage>
</organism>
<evidence type="ECO:0000313" key="3">
    <source>
        <dbReference type="Proteomes" id="UP000433575"/>
    </source>
</evidence>
<dbReference type="AlphaFoldDB" id="A0A6N7S7C8"/>
<dbReference type="CDD" id="cd17792">
    <property type="entry name" value="CtkA"/>
    <property type="match status" value="1"/>
</dbReference>
<dbReference type="Proteomes" id="UP000433575">
    <property type="component" value="Unassembled WGS sequence"/>
</dbReference>
<sequence>MQKIIDFNECETTLRFYGGAAGSKLGILYQGEPWFLKFPKSTKGMRRIDTSYTTAPLSEYCGSHVYEILGYDVHQTLLGIKDSKIVEACKDFTDKNHRLQEYRELKNAYNKDLEEQLDRSITESDSGMHGTNLQAVMIHLDYNPVLIQLPEIKKRFWDCVVIDGFINNNDRNSGNWGILIDTSENLQLAPIYDNGAAFSNKLSDQQIQRILSDPIRLKQSTTMNISSGYLLNGKLMHYEDLINQDIPDLKKALQRVIPNLREKIEEICNFILDIPLEYQGLSVISSTRKEFYVKGLKYRFNEVLIPAYEKCR</sequence>
<dbReference type="OrthoDB" id="9812605at2"/>